<dbReference type="GO" id="GO:0004556">
    <property type="term" value="F:alpha-amylase activity"/>
    <property type="evidence" value="ECO:0007669"/>
    <property type="project" value="TreeGrafter"/>
</dbReference>
<dbReference type="AlphaFoldDB" id="A0A098QY97"/>
<dbReference type="GO" id="GO:0009313">
    <property type="term" value="P:oligosaccharide catabolic process"/>
    <property type="evidence" value="ECO:0007669"/>
    <property type="project" value="TreeGrafter"/>
</dbReference>
<gene>
    <name evidence="4" type="ORF">DC28_05405</name>
</gene>
<dbReference type="EMBL" id="JNUP01000047">
    <property type="protein sequence ID" value="KGE72815.1"/>
    <property type="molecule type" value="Genomic_DNA"/>
</dbReference>
<evidence type="ECO:0000259" key="3">
    <source>
        <dbReference type="SMART" id="SM00642"/>
    </source>
</evidence>
<keyword evidence="2" id="KW-0472">Membrane</keyword>
<dbReference type="InterPro" id="IPR045857">
    <property type="entry name" value="O16G_dom_2"/>
</dbReference>
<dbReference type="InterPro" id="IPR017853">
    <property type="entry name" value="GH"/>
</dbReference>
<dbReference type="Pfam" id="PF00128">
    <property type="entry name" value="Alpha-amylase"/>
    <property type="match status" value="1"/>
</dbReference>
<name>A0A098QY97_9SPIO</name>
<comment type="similarity">
    <text evidence="1">Belongs to the glycosyl hydrolase 13 family.</text>
</comment>
<evidence type="ECO:0000313" key="5">
    <source>
        <dbReference type="Proteomes" id="UP000029692"/>
    </source>
</evidence>
<dbReference type="PROSITE" id="PS51257">
    <property type="entry name" value="PROKAR_LIPOPROTEIN"/>
    <property type="match status" value="1"/>
</dbReference>
<protein>
    <recommendedName>
        <fullName evidence="3">Glycosyl hydrolase family 13 catalytic domain-containing protein</fullName>
    </recommendedName>
</protein>
<proteinExistence type="inferred from homology"/>
<dbReference type="PANTHER" id="PTHR10357">
    <property type="entry name" value="ALPHA-AMYLASE FAMILY MEMBER"/>
    <property type="match status" value="1"/>
</dbReference>
<comment type="caution">
    <text evidence="4">The sequence shown here is derived from an EMBL/GenBank/DDBJ whole genome shotgun (WGS) entry which is preliminary data.</text>
</comment>
<reference evidence="4 5" key="1">
    <citation type="submission" date="2014-05" db="EMBL/GenBank/DDBJ databases">
        <title>De novo Genome Sequence of Spirocheata sp.</title>
        <authorList>
            <person name="Shivani Y."/>
            <person name="Subhash Y."/>
            <person name="Tushar L."/>
            <person name="Sasikala C."/>
            <person name="Ramana C.V."/>
        </authorList>
    </citation>
    <scope>NUCLEOTIDE SEQUENCE [LARGE SCALE GENOMIC DNA]</scope>
    <source>
        <strain evidence="4 5">JC230</strain>
    </source>
</reference>
<feature type="transmembrane region" description="Helical" evidence="2">
    <location>
        <begin position="12"/>
        <end position="32"/>
    </location>
</feature>
<dbReference type="InterPro" id="IPR006047">
    <property type="entry name" value="GH13_cat_dom"/>
</dbReference>
<keyword evidence="5" id="KW-1185">Reference proteome</keyword>
<sequence length="559" mass="62354">MNNLKRGTADIWAVLLVLGVMAFLGGCVTPGLDKPAGDEFQFHTSPSPETFEDLEQIQPVAETSLGSDTRDWYRDAVFYHIWVNAFNDSDGDGVGDIPGITEKLDYLADLGVTALWLSPFFESASEAINLHMYDTTDHYRVDPRFGTLADVDHLLAQAHDRGIRVIFDFVPNHVSNKHPWFQDSAKGRDGKDGWFVWHDTSQAGSGPWGQQVLHEYAAGSYYYGVFWSGMPDINYRNQAAKDAMTNVAIFWLNRGFDGMRVDAVKYLYEDPGMIRGGYEDQAETFRYYQALRSQILDAYSSHTDGQGRPLHKMMVAENWTSDRSSLESYMVKDQKTAFHMTLDFPSAYALNDRNIAMINSHFSWAVESLNPEARMGTFLSNHDNVVIRPGSRHSVQMVRAVTAAQLLGVGTPFIYYGNEVGQADADQYAGQSHEDRRHRQPLEWSLVADQEADPASLLNLVRELTALRSERESLRRGDWQVVSTAGSVLMVRRTSSADSTLVVISLASVSRKLSVGSDTLGFSPQDSQILLTDRAGIEMSSPETVDMDLQPGGILVLGF</sequence>
<dbReference type="RefSeq" id="WP_052078485.1">
    <property type="nucleotide sequence ID" value="NZ_JNUP01000047.1"/>
</dbReference>
<dbReference type="SUPFAM" id="SSF51445">
    <property type="entry name" value="(Trans)glycosidases"/>
    <property type="match status" value="1"/>
</dbReference>
<keyword evidence="2" id="KW-0812">Transmembrane</keyword>
<feature type="domain" description="Glycosyl hydrolase family 13 catalytic" evidence="3">
    <location>
        <begin position="80"/>
        <end position="468"/>
    </location>
</feature>
<accession>A0A098QY97</accession>
<dbReference type="SMART" id="SM00642">
    <property type="entry name" value="Aamy"/>
    <property type="match status" value="1"/>
</dbReference>
<dbReference type="PANTHER" id="PTHR10357:SF179">
    <property type="entry name" value="NEUTRAL AND BASIC AMINO ACID TRANSPORT PROTEIN RBAT"/>
    <property type="match status" value="1"/>
</dbReference>
<dbReference type="Gene3D" id="3.20.20.80">
    <property type="entry name" value="Glycosidases"/>
    <property type="match status" value="1"/>
</dbReference>
<dbReference type="Gene3D" id="3.90.400.10">
    <property type="entry name" value="Oligo-1,6-glucosidase, Domain 2"/>
    <property type="match status" value="1"/>
</dbReference>
<keyword evidence="2" id="KW-1133">Transmembrane helix</keyword>
<evidence type="ECO:0000256" key="2">
    <source>
        <dbReference type="SAM" id="Phobius"/>
    </source>
</evidence>
<evidence type="ECO:0000256" key="1">
    <source>
        <dbReference type="ARBA" id="ARBA00008061"/>
    </source>
</evidence>
<dbReference type="Proteomes" id="UP000029692">
    <property type="component" value="Unassembled WGS sequence"/>
</dbReference>
<dbReference type="STRING" id="1480694.DC28_05405"/>
<organism evidence="4 5">
    <name type="scientific">Spirochaeta lutea</name>
    <dbReference type="NCBI Taxonomy" id="1480694"/>
    <lineage>
        <taxon>Bacteria</taxon>
        <taxon>Pseudomonadati</taxon>
        <taxon>Spirochaetota</taxon>
        <taxon>Spirochaetia</taxon>
        <taxon>Spirochaetales</taxon>
        <taxon>Spirochaetaceae</taxon>
        <taxon>Spirochaeta</taxon>
    </lineage>
</organism>
<evidence type="ECO:0000313" key="4">
    <source>
        <dbReference type="EMBL" id="KGE72815.1"/>
    </source>
</evidence>
<dbReference type="eggNOG" id="COG0366">
    <property type="taxonomic scope" value="Bacteria"/>
</dbReference>